<sequence length="211" mass="23242">MSLVRPIVMWSMQYRFHIKDSVGNISSVGPECGYQANAILLISLSPKTPSKFIALNAFMHGISFFLKLNNLQHFTRAFIIQKMLCGLRRNRPVKDTKMPLTIDILKQILRALPFVASLTYETSIFNAAFVIAFFCFSIIGEIAEVGKADPYTKVAQISDVSLSDCKCTLLIRANGVDSGLVNYQTGRGVCKRTTNGATPQQVIGTSDLGLV</sequence>
<gene>
    <name evidence="1" type="ORF">MAR_032498</name>
</gene>
<organism evidence="1 2">
    <name type="scientific">Mya arenaria</name>
    <name type="common">Soft-shell clam</name>
    <dbReference type="NCBI Taxonomy" id="6604"/>
    <lineage>
        <taxon>Eukaryota</taxon>
        <taxon>Metazoa</taxon>
        <taxon>Spiralia</taxon>
        <taxon>Lophotrochozoa</taxon>
        <taxon>Mollusca</taxon>
        <taxon>Bivalvia</taxon>
        <taxon>Autobranchia</taxon>
        <taxon>Heteroconchia</taxon>
        <taxon>Euheterodonta</taxon>
        <taxon>Imparidentia</taxon>
        <taxon>Neoheterodontei</taxon>
        <taxon>Myida</taxon>
        <taxon>Myoidea</taxon>
        <taxon>Myidae</taxon>
        <taxon>Mya</taxon>
    </lineage>
</organism>
<evidence type="ECO:0000313" key="1">
    <source>
        <dbReference type="EMBL" id="WAR17904.1"/>
    </source>
</evidence>
<dbReference type="EMBL" id="CP111021">
    <property type="protein sequence ID" value="WAR17904.1"/>
    <property type="molecule type" value="Genomic_DNA"/>
</dbReference>
<accession>A0ABY7F9S6</accession>
<keyword evidence="2" id="KW-1185">Reference proteome</keyword>
<proteinExistence type="predicted"/>
<name>A0ABY7F9S6_MYAAR</name>
<reference evidence="1" key="1">
    <citation type="submission" date="2022-11" db="EMBL/GenBank/DDBJ databases">
        <title>Centuries of genome instability and evolution in soft-shell clam transmissible cancer (bioRxiv).</title>
        <authorList>
            <person name="Hart S.F.M."/>
            <person name="Yonemitsu M.A."/>
            <person name="Giersch R.M."/>
            <person name="Beal B.F."/>
            <person name="Arriagada G."/>
            <person name="Davis B.W."/>
            <person name="Ostrander E.A."/>
            <person name="Goff S.P."/>
            <person name="Metzger M.J."/>
        </authorList>
    </citation>
    <scope>NUCLEOTIDE SEQUENCE</scope>
    <source>
        <strain evidence="1">MELC-2E11</strain>
        <tissue evidence="1">Siphon/mantle</tissue>
    </source>
</reference>
<protein>
    <submittedName>
        <fullName evidence="1">Uncharacterized protein</fullName>
    </submittedName>
</protein>
<evidence type="ECO:0000313" key="2">
    <source>
        <dbReference type="Proteomes" id="UP001164746"/>
    </source>
</evidence>
<dbReference type="Proteomes" id="UP001164746">
    <property type="component" value="Chromosome 10"/>
</dbReference>